<dbReference type="InterPro" id="IPR050953">
    <property type="entry name" value="N4_N6_ade-DNA_methylase"/>
</dbReference>
<dbReference type="GO" id="GO:0006304">
    <property type="term" value="P:DNA modification"/>
    <property type="evidence" value="ECO:0007669"/>
    <property type="project" value="InterPro"/>
</dbReference>
<evidence type="ECO:0000313" key="10">
    <source>
        <dbReference type="Proteomes" id="UP000237662"/>
    </source>
</evidence>
<dbReference type="EC" id="2.1.1.72" evidence="2"/>
<comment type="caution">
    <text evidence="9">The sequence shown here is derived from an EMBL/GenBank/DDBJ whole genome shotgun (WGS) entry which is preliminary data.</text>
</comment>
<dbReference type="InterPro" id="IPR029063">
    <property type="entry name" value="SAM-dependent_MTases_sf"/>
</dbReference>
<dbReference type="Pfam" id="PF22837">
    <property type="entry name" value="M_Eco57I_C"/>
    <property type="match status" value="1"/>
</dbReference>
<evidence type="ECO:0000256" key="5">
    <source>
        <dbReference type="ARBA" id="ARBA00022691"/>
    </source>
</evidence>
<organism evidence="9 10">
    <name type="scientific">Neolewinella xylanilytica</name>
    <dbReference type="NCBI Taxonomy" id="1514080"/>
    <lineage>
        <taxon>Bacteria</taxon>
        <taxon>Pseudomonadati</taxon>
        <taxon>Bacteroidota</taxon>
        <taxon>Saprospiria</taxon>
        <taxon>Saprospirales</taxon>
        <taxon>Lewinellaceae</taxon>
        <taxon>Neolewinella</taxon>
    </lineage>
</organism>
<comment type="catalytic activity">
    <reaction evidence="6">
        <text>a 2'-deoxyadenosine in DNA + S-adenosyl-L-methionine = an N(6)-methyl-2'-deoxyadenosine in DNA + S-adenosyl-L-homocysteine + H(+)</text>
        <dbReference type="Rhea" id="RHEA:15197"/>
        <dbReference type="Rhea" id="RHEA-COMP:12418"/>
        <dbReference type="Rhea" id="RHEA-COMP:12419"/>
        <dbReference type="ChEBI" id="CHEBI:15378"/>
        <dbReference type="ChEBI" id="CHEBI:57856"/>
        <dbReference type="ChEBI" id="CHEBI:59789"/>
        <dbReference type="ChEBI" id="CHEBI:90615"/>
        <dbReference type="ChEBI" id="CHEBI:90616"/>
        <dbReference type="EC" id="2.1.1.72"/>
    </reaction>
</comment>
<reference evidence="9 10" key="1">
    <citation type="submission" date="2018-02" db="EMBL/GenBank/DDBJ databases">
        <title>Genomic Encyclopedia of Archaeal and Bacterial Type Strains, Phase II (KMG-II): from individual species to whole genera.</title>
        <authorList>
            <person name="Goeker M."/>
        </authorList>
    </citation>
    <scope>NUCLEOTIDE SEQUENCE [LARGE SCALE GENOMIC DNA]</scope>
    <source>
        <strain evidence="9 10">DSM 29526</strain>
    </source>
</reference>
<feature type="domain" description="Type II methyltransferase M.Eco57I C-terminal" evidence="8">
    <location>
        <begin position="265"/>
        <end position="519"/>
    </location>
</feature>
<dbReference type="InterPro" id="IPR011639">
    <property type="entry name" value="MethylTrfase_TaqI-like_dom"/>
</dbReference>
<evidence type="ECO:0000256" key="4">
    <source>
        <dbReference type="ARBA" id="ARBA00022679"/>
    </source>
</evidence>
<keyword evidence="3 9" id="KW-0489">Methyltransferase</keyword>
<dbReference type="GO" id="GO:0009007">
    <property type="term" value="F:site-specific DNA-methyltransferase (adenine-specific) activity"/>
    <property type="evidence" value="ECO:0007669"/>
    <property type="project" value="UniProtKB-EC"/>
</dbReference>
<dbReference type="OrthoDB" id="32195at2"/>
<dbReference type="GO" id="GO:0032259">
    <property type="term" value="P:methylation"/>
    <property type="evidence" value="ECO:0007669"/>
    <property type="project" value="UniProtKB-KW"/>
</dbReference>
<evidence type="ECO:0000259" key="7">
    <source>
        <dbReference type="Pfam" id="PF07669"/>
    </source>
</evidence>
<dbReference type="Proteomes" id="UP000237662">
    <property type="component" value="Unassembled WGS sequence"/>
</dbReference>
<feature type="domain" description="Type II methyltransferase M.TaqI-like" evidence="7">
    <location>
        <begin position="102"/>
        <end position="209"/>
    </location>
</feature>
<proteinExistence type="inferred from homology"/>
<accession>A0A2S6HZQ0</accession>
<dbReference type="PANTHER" id="PTHR33841:SF5">
    <property type="entry name" value="DNA METHYLASE (MODIFICATION METHYLASE) (METHYLTRANSFERASE)-RELATED"/>
    <property type="match status" value="1"/>
</dbReference>
<dbReference type="GO" id="GO:0003676">
    <property type="term" value="F:nucleic acid binding"/>
    <property type="evidence" value="ECO:0007669"/>
    <property type="project" value="InterPro"/>
</dbReference>
<keyword evidence="5" id="KW-0949">S-adenosyl-L-methionine</keyword>
<keyword evidence="4 9" id="KW-0808">Transferase</keyword>
<dbReference type="SUPFAM" id="SSF53335">
    <property type="entry name" value="S-adenosyl-L-methionine-dependent methyltransferases"/>
    <property type="match status" value="1"/>
</dbReference>
<protein>
    <recommendedName>
        <fullName evidence="2">site-specific DNA-methyltransferase (adenine-specific)</fullName>
        <ecNumber evidence="2">2.1.1.72</ecNumber>
    </recommendedName>
</protein>
<dbReference type="PANTHER" id="PTHR33841">
    <property type="entry name" value="DNA METHYLTRANSFERASE YEEA-RELATED"/>
    <property type="match status" value="1"/>
</dbReference>
<evidence type="ECO:0000256" key="3">
    <source>
        <dbReference type="ARBA" id="ARBA00022603"/>
    </source>
</evidence>
<evidence type="ECO:0000313" key="9">
    <source>
        <dbReference type="EMBL" id="PPK83917.1"/>
    </source>
</evidence>
<name>A0A2S6HZQ0_9BACT</name>
<dbReference type="Pfam" id="PF07669">
    <property type="entry name" value="Eco57I"/>
    <property type="match status" value="1"/>
</dbReference>
<evidence type="ECO:0000256" key="6">
    <source>
        <dbReference type="ARBA" id="ARBA00047942"/>
    </source>
</evidence>
<dbReference type="PROSITE" id="PS00092">
    <property type="entry name" value="N6_MTASE"/>
    <property type="match status" value="1"/>
</dbReference>
<dbReference type="EMBL" id="PTJC01000010">
    <property type="protein sequence ID" value="PPK83917.1"/>
    <property type="molecule type" value="Genomic_DNA"/>
</dbReference>
<evidence type="ECO:0000256" key="2">
    <source>
        <dbReference type="ARBA" id="ARBA00011900"/>
    </source>
</evidence>
<dbReference type="AlphaFoldDB" id="A0A2S6HZQ0"/>
<evidence type="ECO:0000256" key="1">
    <source>
        <dbReference type="ARBA" id="ARBA00006594"/>
    </source>
</evidence>
<comment type="similarity">
    <text evidence="1">Belongs to the N(4)/N(6)-methyltransferase family.</text>
</comment>
<evidence type="ECO:0000259" key="8">
    <source>
        <dbReference type="Pfam" id="PF22837"/>
    </source>
</evidence>
<gene>
    <name evidence="9" type="ORF">CLV84_4289</name>
</gene>
<dbReference type="Gene3D" id="3.40.50.150">
    <property type="entry name" value="Vaccinia Virus protein VP39"/>
    <property type="match status" value="1"/>
</dbReference>
<dbReference type="InterPro" id="IPR002052">
    <property type="entry name" value="DNA_methylase_N6_adenine_CS"/>
</dbReference>
<keyword evidence="10" id="KW-1185">Reference proteome</keyword>
<dbReference type="InterPro" id="IPR054520">
    <property type="entry name" value="M_Eco57I_C"/>
</dbReference>
<sequence length="550" mass="62272">MTSKTDKISDKLRGGYYTPAPIAQFIADWAIRAKSDHVLEPSCGDGNFIEAALVRLRNLGLNPGDLNGQLTGVELIKEEASKTLARGKAAGLKTGNIKNQDFFSFVAAQKAEGAKYDVVIGNPPFIRYQNFPAKHRDLAISLMNEMGLSPNKMTNIWVPFLVVASSLLNREGRLGMVIPAELFQVKYAQETRVFLSNFFESITIVTFKKLVFDNIQQEVVLLLCQKTDPKSSGIRTIELENLEAMQGLSLKGIERTPVKKIDHSSEKWIKYFLEQDEIDLLRDIRNREDIHLAQHYLDVDVGIVTGRNKFFMLDEQEASAQGVQDFTQTVVSRSQHLEGITFTRGDLAQNLDAGITSLLFTPPDLPFEELPAACKRYIRYGEKEGHHKGYKCRTRKRWYVVPSLGIPDAFALRQINEFPKLILNSADASSTDTIHRVKFLTDDSPKLLVLSFLNSLTFAFSEITGRSYGGGVMTFEPTEIEDLPLPVLTQTALDYDEIDRLMRQKKIRKVLDLVDAELLVKQYGFSKKDVLRLRAVWDKLSSRRMNRKKR</sequence>
<dbReference type="RefSeq" id="WP_104421846.1">
    <property type="nucleotide sequence ID" value="NZ_PTJC01000010.1"/>
</dbReference>
<dbReference type="PRINTS" id="PR00507">
    <property type="entry name" value="N12N6MTFRASE"/>
</dbReference>